<evidence type="ECO:0000313" key="10">
    <source>
        <dbReference type="EMBL" id="KAF0288963.1"/>
    </source>
</evidence>
<evidence type="ECO:0000256" key="1">
    <source>
        <dbReference type="ARBA" id="ARBA00010701"/>
    </source>
</evidence>
<feature type="domain" description="Partial AB-hydrolase lipase" evidence="9">
    <location>
        <begin position="66"/>
        <end position="124"/>
    </location>
</feature>
<gene>
    <name evidence="10" type="primary">Lip3_2</name>
    <name evidence="10" type="ORF">FJT64_012710</name>
</gene>
<comment type="similarity">
    <text evidence="1">Belongs to the AB hydrolase superfamily. Lipase family.</text>
</comment>
<keyword evidence="3" id="KW-0378">Hydrolase</keyword>
<organism evidence="10 11">
    <name type="scientific">Amphibalanus amphitrite</name>
    <name type="common">Striped barnacle</name>
    <name type="synonym">Balanus amphitrite</name>
    <dbReference type="NCBI Taxonomy" id="1232801"/>
    <lineage>
        <taxon>Eukaryota</taxon>
        <taxon>Metazoa</taxon>
        <taxon>Ecdysozoa</taxon>
        <taxon>Arthropoda</taxon>
        <taxon>Crustacea</taxon>
        <taxon>Multicrustacea</taxon>
        <taxon>Cirripedia</taxon>
        <taxon>Thoracica</taxon>
        <taxon>Thoracicalcarea</taxon>
        <taxon>Balanomorpha</taxon>
        <taxon>Balanoidea</taxon>
        <taxon>Balanidae</taxon>
        <taxon>Amphibalaninae</taxon>
        <taxon>Amphibalanus</taxon>
    </lineage>
</organism>
<dbReference type="GO" id="GO:0016787">
    <property type="term" value="F:hydrolase activity"/>
    <property type="evidence" value="ECO:0007669"/>
    <property type="project" value="UniProtKB-KW"/>
</dbReference>
<dbReference type="SUPFAM" id="SSF53474">
    <property type="entry name" value="alpha/beta-Hydrolases"/>
    <property type="match status" value="2"/>
</dbReference>
<evidence type="ECO:0000259" key="9">
    <source>
        <dbReference type="Pfam" id="PF04083"/>
    </source>
</evidence>
<dbReference type="Pfam" id="PF04083">
    <property type="entry name" value="Abhydro_lipase"/>
    <property type="match status" value="1"/>
</dbReference>
<dbReference type="Proteomes" id="UP000440578">
    <property type="component" value="Unassembled WGS sequence"/>
</dbReference>
<evidence type="ECO:0000256" key="4">
    <source>
        <dbReference type="ARBA" id="ARBA00022963"/>
    </source>
</evidence>
<dbReference type="InterPro" id="IPR029058">
    <property type="entry name" value="AB_hydrolase_fold"/>
</dbReference>
<evidence type="ECO:0000256" key="2">
    <source>
        <dbReference type="ARBA" id="ARBA00022729"/>
    </source>
</evidence>
<feature type="domain" description="AB hydrolase-1" evidence="8">
    <location>
        <begin position="167"/>
        <end position="287"/>
    </location>
</feature>
<protein>
    <submittedName>
        <fullName evidence="10">Lipase 3</fullName>
    </submittedName>
</protein>
<evidence type="ECO:0000256" key="3">
    <source>
        <dbReference type="ARBA" id="ARBA00022801"/>
    </source>
</evidence>
<keyword evidence="4" id="KW-0442">Lipid degradation</keyword>
<name>A0A6A4V5E7_AMPAM</name>
<keyword evidence="11" id="KW-1185">Reference proteome</keyword>
<dbReference type="Gene3D" id="3.40.50.1820">
    <property type="entry name" value="alpha/beta hydrolase"/>
    <property type="match status" value="3"/>
</dbReference>
<evidence type="ECO:0000256" key="7">
    <source>
        <dbReference type="SAM" id="SignalP"/>
    </source>
</evidence>
<keyword evidence="5" id="KW-0443">Lipid metabolism</keyword>
<dbReference type="Pfam" id="PF00561">
    <property type="entry name" value="Abhydrolase_1"/>
    <property type="match status" value="1"/>
</dbReference>
<evidence type="ECO:0000256" key="5">
    <source>
        <dbReference type="ARBA" id="ARBA00023098"/>
    </source>
</evidence>
<accession>A0A6A4V5E7</accession>
<dbReference type="AlphaFoldDB" id="A0A6A4V5E7"/>
<feature type="signal peptide" evidence="7">
    <location>
        <begin position="1"/>
        <end position="17"/>
    </location>
</feature>
<keyword evidence="2 7" id="KW-0732">Signal</keyword>
<sequence>MRFYLALLAAAAALAAGRIADPPSYRQLLRKLASSPDMQQYMRDDPRSAGQLDVALDNDMDKTTLELIRENGYVAEQHDVTTADGYILSLHRIPYGRDGPGEGPRTPVHLQHGLLSASSDWIMQPPERALGMLDMARSRGYAAEEHIVTTADGYLLGIHRLPGRGAPVLLQHGLMDSSAAWLLNPHRPLAYMLADRGYDVWLGNARGNTYSRAHVNITADDPEFWKFTWDQMGQYDSPAMIDYILETTGQQQIFWVGHSMGTTMFWVMMNDHPEYNDKVALMQGLGPVARVDHMHSVIRIFAPYANEVELLFKWFGENEFLPAGSHWMRIVQKYFCDRDHVEEELCRNALFAIAGYDSKQFNLALAELMGLNEFLPSDELMTLLAEMVCEPWEATSEICDEILFLLCGYDPEQLNQVLP</sequence>
<proteinExistence type="inferred from homology"/>
<dbReference type="InterPro" id="IPR006693">
    <property type="entry name" value="AB_hydrolase_lipase"/>
</dbReference>
<comment type="caution">
    <text evidence="10">The sequence shown here is derived from an EMBL/GenBank/DDBJ whole genome shotgun (WGS) entry which is preliminary data.</text>
</comment>
<dbReference type="EMBL" id="VIIS01002072">
    <property type="protein sequence ID" value="KAF0288963.1"/>
    <property type="molecule type" value="Genomic_DNA"/>
</dbReference>
<dbReference type="GO" id="GO:0016042">
    <property type="term" value="P:lipid catabolic process"/>
    <property type="evidence" value="ECO:0007669"/>
    <property type="project" value="UniProtKB-KW"/>
</dbReference>
<evidence type="ECO:0000313" key="11">
    <source>
        <dbReference type="Proteomes" id="UP000440578"/>
    </source>
</evidence>
<evidence type="ECO:0000256" key="6">
    <source>
        <dbReference type="ARBA" id="ARBA00023180"/>
    </source>
</evidence>
<dbReference type="FunFam" id="3.40.50.1820:FF:000057">
    <property type="entry name" value="Lipase"/>
    <property type="match status" value="1"/>
</dbReference>
<feature type="chain" id="PRO_5025476724" evidence="7">
    <location>
        <begin position="18"/>
        <end position="419"/>
    </location>
</feature>
<dbReference type="OrthoDB" id="9974421at2759"/>
<evidence type="ECO:0000259" key="8">
    <source>
        <dbReference type="Pfam" id="PF00561"/>
    </source>
</evidence>
<reference evidence="10 11" key="1">
    <citation type="submission" date="2019-07" db="EMBL/GenBank/DDBJ databases">
        <title>Draft genome assembly of a fouling barnacle, Amphibalanus amphitrite (Darwin, 1854): The first reference genome for Thecostraca.</title>
        <authorList>
            <person name="Kim W."/>
        </authorList>
    </citation>
    <scope>NUCLEOTIDE SEQUENCE [LARGE SCALE GENOMIC DNA]</scope>
    <source>
        <strain evidence="10">SNU_AA5</strain>
        <tissue evidence="10">Soma without cirri and trophi</tissue>
    </source>
</reference>
<dbReference type="InterPro" id="IPR000073">
    <property type="entry name" value="AB_hydrolase_1"/>
</dbReference>
<keyword evidence="6" id="KW-0325">Glycoprotein</keyword>
<dbReference type="PANTHER" id="PTHR11005">
    <property type="entry name" value="LYSOSOMAL ACID LIPASE-RELATED"/>
    <property type="match status" value="1"/>
</dbReference>